<protein>
    <recommendedName>
        <fullName evidence="4">Lytic murein transglycosylase</fullName>
    </recommendedName>
</protein>
<keyword evidence="3" id="KW-1185">Reference proteome</keyword>
<accession>A0A1I3URV5</accession>
<dbReference type="STRING" id="45496.SAMN04488079_10272"/>
<dbReference type="EMBL" id="FOSH01000002">
    <property type="protein sequence ID" value="SFJ85483.1"/>
    <property type="molecule type" value="Genomic_DNA"/>
</dbReference>
<dbReference type="OrthoDB" id="7057085at2"/>
<reference evidence="3" key="1">
    <citation type="submission" date="2016-10" db="EMBL/GenBank/DDBJ databases">
        <authorList>
            <person name="Varghese N."/>
            <person name="Submissions S."/>
        </authorList>
    </citation>
    <scope>NUCLEOTIDE SEQUENCE [LARGE SCALE GENOMIC DNA]</scope>
    <source>
        <strain evidence="3">DSM 11578</strain>
    </source>
</reference>
<proteinExistence type="predicted"/>
<gene>
    <name evidence="2" type="ORF">SAMN04488079_10272</name>
</gene>
<evidence type="ECO:0008006" key="4">
    <source>
        <dbReference type="Google" id="ProtNLM"/>
    </source>
</evidence>
<keyword evidence="1" id="KW-0472">Membrane</keyword>
<sequence>MRIIRNFIVGLLLVFIGIAAIMFIPSPQPPASKPWEVTVMPDNNISVFGIHLGSTDYKTAQQQLRIFGKTAIFTDPDDKATVEAYFDSVNLGGLSAKMILNLDVPQDKIAAMLTRASVGKLQPSGAHQHELVEEDKQFLLSSPVAAITYIPSVRLSREMVKERFGEPDSIDVGLPDDEGNTSESWTYQALNLTVIFGSSGKTILIYQTK</sequence>
<evidence type="ECO:0000313" key="3">
    <source>
        <dbReference type="Proteomes" id="UP000198924"/>
    </source>
</evidence>
<feature type="transmembrane region" description="Helical" evidence="1">
    <location>
        <begin position="7"/>
        <end position="24"/>
    </location>
</feature>
<organism evidence="2 3">
    <name type="scientific">Methylophaga sulfidovorans</name>
    <dbReference type="NCBI Taxonomy" id="45496"/>
    <lineage>
        <taxon>Bacteria</taxon>
        <taxon>Pseudomonadati</taxon>
        <taxon>Pseudomonadota</taxon>
        <taxon>Gammaproteobacteria</taxon>
        <taxon>Thiotrichales</taxon>
        <taxon>Piscirickettsiaceae</taxon>
        <taxon>Methylophaga</taxon>
    </lineage>
</organism>
<dbReference type="Proteomes" id="UP000198924">
    <property type="component" value="Unassembled WGS sequence"/>
</dbReference>
<dbReference type="AlphaFoldDB" id="A0A1I3URV5"/>
<keyword evidence="1" id="KW-0812">Transmembrane</keyword>
<keyword evidence="1" id="KW-1133">Transmembrane helix</keyword>
<name>A0A1I3URV5_9GAMM</name>
<evidence type="ECO:0000313" key="2">
    <source>
        <dbReference type="EMBL" id="SFJ85483.1"/>
    </source>
</evidence>
<evidence type="ECO:0000256" key="1">
    <source>
        <dbReference type="SAM" id="Phobius"/>
    </source>
</evidence>
<dbReference type="RefSeq" id="WP_091711469.1">
    <property type="nucleotide sequence ID" value="NZ_FOSH01000002.1"/>
</dbReference>